<keyword evidence="5 6" id="KW-0472">Membrane</keyword>
<dbReference type="InterPro" id="IPR007749">
    <property type="entry name" value="DUF677"/>
</dbReference>
<dbReference type="OrthoDB" id="776561at2759"/>
<evidence type="ECO:0000256" key="3">
    <source>
        <dbReference type="ARBA" id="ARBA00022692"/>
    </source>
</evidence>
<gene>
    <name evidence="7" type="ORF">TorRG33x02_103340</name>
</gene>
<dbReference type="STRING" id="63057.A0A2P5F835"/>
<evidence type="ECO:0000313" key="7">
    <source>
        <dbReference type="EMBL" id="PON93944.1"/>
    </source>
</evidence>
<proteinExistence type="inferred from homology"/>
<comment type="caution">
    <text evidence="7">The sequence shown here is derived from an EMBL/GenBank/DDBJ whole genome shotgun (WGS) entry which is preliminary data.</text>
</comment>
<feature type="transmembrane region" description="Helical" evidence="6">
    <location>
        <begin position="260"/>
        <end position="278"/>
    </location>
</feature>
<evidence type="ECO:0000313" key="8">
    <source>
        <dbReference type="Proteomes" id="UP000237000"/>
    </source>
</evidence>
<sequence>MSMMRRVLWNKFKSPFTDTGTSSRKDRGNNSLSSKLSVNEEYSKAFRSNSYEEMWGRVQGQLGLTTSTTTSSRLSSLLSSSSSSSSPFYLDFSEYLLEPREETLKNMMESLNFHHLLIEYFDASLRACHICELLLRSIHQTRSDYRKIKKVIKISKRVLILHDCSSNIEDHTDQYYCRAIFRELTSIALLRNPLTIISPLQYRDIRESYLVLLHKLTSKQKKIKRREKLRKICKKVGGVGLVISHSLLLVALLVFALHGVFGLVAAPAVMGCSSVYLGKRKKLASAARKRVGSGRVTGGGLSEQLDVAAKGVFILINDFDTMSQMVRRLQNEVEHRKSVAGICVRNKKFELLREVVREFHEQDSSFVEQLEELEGHIHLCLLTINRSRRLVVQEIIASQ</sequence>
<dbReference type="EMBL" id="JXTC01000055">
    <property type="protein sequence ID" value="PON93944.1"/>
    <property type="molecule type" value="Genomic_DNA"/>
</dbReference>
<dbReference type="PANTHER" id="PTHR31113:SF20">
    <property type="entry name" value="UPF0496 PROTEIN 2-RELATED"/>
    <property type="match status" value="1"/>
</dbReference>
<protein>
    <recommendedName>
        <fullName evidence="9">Transmembrane protein</fullName>
    </recommendedName>
</protein>
<organism evidence="7 8">
    <name type="scientific">Trema orientale</name>
    <name type="common">Charcoal tree</name>
    <name type="synonym">Celtis orientalis</name>
    <dbReference type="NCBI Taxonomy" id="63057"/>
    <lineage>
        <taxon>Eukaryota</taxon>
        <taxon>Viridiplantae</taxon>
        <taxon>Streptophyta</taxon>
        <taxon>Embryophyta</taxon>
        <taxon>Tracheophyta</taxon>
        <taxon>Spermatophyta</taxon>
        <taxon>Magnoliopsida</taxon>
        <taxon>eudicotyledons</taxon>
        <taxon>Gunneridae</taxon>
        <taxon>Pentapetalae</taxon>
        <taxon>rosids</taxon>
        <taxon>fabids</taxon>
        <taxon>Rosales</taxon>
        <taxon>Cannabaceae</taxon>
        <taxon>Trema</taxon>
    </lineage>
</organism>
<feature type="transmembrane region" description="Helical" evidence="6">
    <location>
        <begin position="232"/>
        <end position="254"/>
    </location>
</feature>
<keyword evidence="8" id="KW-1185">Reference proteome</keyword>
<evidence type="ECO:0000256" key="2">
    <source>
        <dbReference type="ARBA" id="ARBA00009074"/>
    </source>
</evidence>
<dbReference type="InParanoid" id="A0A2P5F835"/>
<dbReference type="GO" id="GO:0016020">
    <property type="term" value="C:membrane"/>
    <property type="evidence" value="ECO:0007669"/>
    <property type="project" value="UniProtKB-SubCell"/>
</dbReference>
<evidence type="ECO:0000256" key="6">
    <source>
        <dbReference type="SAM" id="Phobius"/>
    </source>
</evidence>
<evidence type="ECO:0000256" key="1">
    <source>
        <dbReference type="ARBA" id="ARBA00004370"/>
    </source>
</evidence>
<evidence type="ECO:0000256" key="5">
    <source>
        <dbReference type="ARBA" id="ARBA00023136"/>
    </source>
</evidence>
<accession>A0A2P5F835</accession>
<keyword evidence="4 6" id="KW-1133">Transmembrane helix</keyword>
<dbReference type="Proteomes" id="UP000237000">
    <property type="component" value="Unassembled WGS sequence"/>
</dbReference>
<comment type="subcellular location">
    <subcellularLocation>
        <location evidence="1">Membrane</location>
    </subcellularLocation>
</comment>
<dbReference type="Pfam" id="PF05055">
    <property type="entry name" value="DUF677"/>
    <property type="match status" value="1"/>
</dbReference>
<comment type="similarity">
    <text evidence="2">Belongs to the UPF0496 family.</text>
</comment>
<name>A0A2P5F835_TREOI</name>
<dbReference type="PANTHER" id="PTHR31113">
    <property type="entry name" value="UPF0496 PROTEIN 3-RELATED"/>
    <property type="match status" value="1"/>
</dbReference>
<keyword evidence="3 6" id="KW-0812">Transmembrane</keyword>
<dbReference type="AlphaFoldDB" id="A0A2P5F835"/>
<reference evidence="8" key="1">
    <citation type="submission" date="2016-06" db="EMBL/GenBank/DDBJ databases">
        <title>Parallel loss of symbiosis genes in relatives of nitrogen-fixing non-legume Parasponia.</title>
        <authorList>
            <person name="Van Velzen R."/>
            <person name="Holmer R."/>
            <person name="Bu F."/>
            <person name="Rutten L."/>
            <person name="Van Zeijl A."/>
            <person name="Liu W."/>
            <person name="Santuari L."/>
            <person name="Cao Q."/>
            <person name="Sharma T."/>
            <person name="Shen D."/>
            <person name="Roswanjaya Y."/>
            <person name="Wardhani T."/>
            <person name="Kalhor M.S."/>
            <person name="Jansen J."/>
            <person name="Van den Hoogen J."/>
            <person name="Gungor B."/>
            <person name="Hartog M."/>
            <person name="Hontelez J."/>
            <person name="Verver J."/>
            <person name="Yang W.-C."/>
            <person name="Schijlen E."/>
            <person name="Repin R."/>
            <person name="Schilthuizen M."/>
            <person name="Schranz E."/>
            <person name="Heidstra R."/>
            <person name="Miyata K."/>
            <person name="Fedorova E."/>
            <person name="Kohlen W."/>
            <person name="Bisseling T."/>
            <person name="Smit S."/>
            <person name="Geurts R."/>
        </authorList>
    </citation>
    <scope>NUCLEOTIDE SEQUENCE [LARGE SCALE GENOMIC DNA]</scope>
    <source>
        <strain evidence="8">cv. RG33-2</strain>
    </source>
</reference>
<evidence type="ECO:0008006" key="9">
    <source>
        <dbReference type="Google" id="ProtNLM"/>
    </source>
</evidence>
<evidence type="ECO:0000256" key="4">
    <source>
        <dbReference type="ARBA" id="ARBA00022989"/>
    </source>
</evidence>